<feature type="transmembrane region" description="Helical" evidence="1">
    <location>
        <begin position="182"/>
        <end position="207"/>
    </location>
</feature>
<reference evidence="2 3" key="1">
    <citation type="journal article" date="2016" name="Nat. Commun.">
        <title>Thousands of microbial genomes shed light on interconnected biogeochemical processes in an aquifer system.</title>
        <authorList>
            <person name="Anantharaman K."/>
            <person name="Brown C.T."/>
            <person name="Hug L.A."/>
            <person name="Sharon I."/>
            <person name="Castelle C.J."/>
            <person name="Probst A.J."/>
            <person name="Thomas B.C."/>
            <person name="Singh A."/>
            <person name="Wilkins M.J."/>
            <person name="Karaoz U."/>
            <person name="Brodie E.L."/>
            <person name="Williams K.H."/>
            <person name="Hubbard S.S."/>
            <person name="Banfield J.F."/>
        </authorList>
    </citation>
    <scope>NUCLEOTIDE SEQUENCE [LARGE SCALE GENOMIC DNA]</scope>
</reference>
<feature type="transmembrane region" description="Helical" evidence="1">
    <location>
        <begin position="116"/>
        <end position="140"/>
    </location>
</feature>
<dbReference type="Pfam" id="PF05552">
    <property type="entry name" value="MS_channel_1st_1"/>
    <property type="match status" value="2"/>
</dbReference>
<dbReference type="Proteomes" id="UP000177947">
    <property type="component" value="Unassembled WGS sequence"/>
</dbReference>
<evidence type="ECO:0008006" key="4">
    <source>
        <dbReference type="Google" id="ProtNLM"/>
    </source>
</evidence>
<evidence type="ECO:0000256" key="1">
    <source>
        <dbReference type="SAM" id="Phobius"/>
    </source>
</evidence>
<dbReference type="Gene3D" id="1.10.287.1260">
    <property type="match status" value="2"/>
</dbReference>
<accession>A0A1F5C8D5</accession>
<feature type="transmembrane region" description="Helical" evidence="1">
    <location>
        <begin position="152"/>
        <end position="176"/>
    </location>
</feature>
<proteinExistence type="predicted"/>
<dbReference type="EMBL" id="MEYQ01000017">
    <property type="protein sequence ID" value="OGD39093.1"/>
    <property type="molecule type" value="Genomic_DNA"/>
</dbReference>
<keyword evidence="1" id="KW-0812">Transmembrane</keyword>
<keyword evidence="1" id="KW-1133">Transmembrane helix</keyword>
<gene>
    <name evidence="2" type="ORF">A2907_01115</name>
</gene>
<name>A0A1F5C8D5_9BACT</name>
<keyword evidence="1" id="KW-0472">Membrane</keyword>
<evidence type="ECO:0000313" key="2">
    <source>
        <dbReference type="EMBL" id="OGD39093.1"/>
    </source>
</evidence>
<comment type="caution">
    <text evidence="2">The sequence shown here is derived from an EMBL/GenBank/DDBJ whole genome shotgun (WGS) entry which is preliminary data.</text>
</comment>
<feature type="transmembrane region" description="Helical" evidence="1">
    <location>
        <begin position="87"/>
        <end position="110"/>
    </location>
</feature>
<feature type="transmembrane region" description="Helical" evidence="1">
    <location>
        <begin position="21"/>
        <end position="42"/>
    </location>
</feature>
<dbReference type="InterPro" id="IPR008910">
    <property type="entry name" value="MSC_TM_helix"/>
</dbReference>
<organism evidence="2 3">
    <name type="scientific">Candidatus Azambacteria bacterium RIFCSPLOWO2_01_FULL_37_9</name>
    <dbReference type="NCBI Taxonomy" id="1797297"/>
    <lineage>
        <taxon>Bacteria</taxon>
        <taxon>Candidatus Azamiibacteriota</taxon>
    </lineage>
</organism>
<sequence>MIYQNWYDIFAVSFQAVWDKFFSALPNVFVAIIIFIIGWVLAHAVSKTIKSIVALTKIDNALAKLKVDQVISRFGWRLDAGKFIGELVRWFLIIAFLLVSSDIVGLSAVSQFLSDILLYIPNVVIAAVILLIAAIVSNFLQRIVVASASAAQLAAANFAGLVTKWAVLILGFLIAVEQLGIAQIYLGTLYTGIIAMLAIAGGLAFGLGGKDQASAFLSRLSEEARERR</sequence>
<dbReference type="AlphaFoldDB" id="A0A1F5C8D5"/>
<protein>
    <recommendedName>
        <fullName evidence="4">Small-conductance mechanosensitive ion channel</fullName>
    </recommendedName>
</protein>
<evidence type="ECO:0000313" key="3">
    <source>
        <dbReference type="Proteomes" id="UP000177947"/>
    </source>
</evidence>